<evidence type="ECO:0000313" key="2">
    <source>
        <dbReference type="EMBL" id="CAA9518142.1"/>
    </source>
</evidence>
<feature type="non-terminal residue" evidence="2">
    <location>
        <position position="1"/>
    </location>
</feature>
<feature type="compositionally biased region" description="Low complexity" evidence="1">
    <location>
        <begin position="468"/>
        <end position="481"/>
    </location>
</feature>
<feature type="compositionally biased region" description="Basic and acidic residues" evidence="1">
    <location>
        <begin position="78"/>
        <end position="90"/>
    </location>
</feature>
<feature type="compositionally biased region" description="Basic and acidic residues" evidence="1">
    <location>
        <begin position="401"/>
        <end position="414"/>
    </location>
</feature>
<feature type="compositionally biased region" description="Basic and acidic residues" evidence="1">
    <location>
        <begin position="522"/>
        <end position="531"/>
    </location>
</feature>
<feature type="compositionally biased region" description="Low complexity" evidence="1">
    <location>
        <begin position="110"/>
        <end position="119"/>
    </location>
</feature>
<feature type="region of interest" description="Disordered" evidence="1">
    <location>
        <begin position="330"/>
        <end position="356"/>
    </location>
</feature>
<feature type="compositionally biased region" description="Basic and acidic residues" evidence="1">
    <location>
        <begin position="301"/>
        <end position="311"/>
    </location>
</feature>
<reference evidence="2" key="1">
    <citation type="submission" date="2020-02" db="EMBL/GenBank/DDBJ databases">
        <authorList>
            <person name="Meier V. D."/>
        </authorList>
    </citation>
    <scope>NUCLEOTIDE SEQUENCE</scope>
    <source>
        <strain evidence="2">AVDCRST_MAG30</strain>
    </source>
</reference>
<name>A0A6J4TB99_9ACTN</name>
<feature type="compositionally biased region" description="Basic residues" evidence="1">
    <location>
        <begin position="159"/>
        <end position="168"/>
    </location>
</feature>
<feature type="compositionally biased region" description="Basic residues" evidence="1">
    <location>
        <begin position="571"/>
        <end position="580"/>
    </location>
</feature>
<evidence type="ECO:0000256" key="1">
    <source>
        <dbReference type="SAM" id="MobiDB-lite"/>
    </source>
</evidence>
<feature type="compositionally biased region" description="Basic and acidic residues" evidence="1">
    <location>
        <begin position="484"/>
        <end position="512"/>
    </location>
</feature>
<feature type="compositionally biased region" description="Basic residues" evidence="1">
    <location>
        <begin position="95"/>
        <end position="109"/>
    </location>
</feature>
<feature type="compositionally biased region" description="Basic and acidic residues" evidence="1">
    <location>
        <begin position="121"/>
        <end position="138"/>
    </location>
</feature>
<feature type="non-terminal residue" evidence="2">
    <location>
        <position position="580"/>
    </location>
</feature>
<gene>
    <name evidence="2" type="ORF">AVDCRST_MAG30-2889</name>
</gene>
<feature type="region of interest" description="Disordered" evidence="1">
    <location>
        <begin position="377"/>
        <end position="580"/>
    </location>
</feature>
<feature type="region of interest" description="Disordered" evidence="1">
    <location>
        <begin position="1"/>
        <end position="314"/>
    </location>
</feature>
<protein>
    <submittedName>
        <fullName evidence="2">Na+/H+ antiporter</fullName>
    </submittedName>
</protein>
<dbReference type="AlphaFoldDB" id="A0A6J4TB99"/>
<feature type="compositionally biased region" description="Basic residues" evidence="1">
    <location>
        <begin position="1"/>
        <end position="18"/>
    </location>
</feature>
<proteinExistence type="predicted"/>
<feature type="compositionally biased region" description="Low complexity" evidence="1">
    <location>
        <begin position="203"/>
        <end position="212"/>
    </location>
</feature>
<feature type="compositionally biased region" description="Basic residues" evidence="1">
    <location>
        <begin position="63"/>
        <end position="77"/>
    </location>
</feature>
<organism evidence="2">
    <name type="scientific">uncultured Solirubrobacteraceae bacterium</name>
    <dbReference type="NCBI Taxonomy" id="1162706"/>
    <lineage>
        <taxon>Bacteria</taxon>
        <taxon>Bacillati</taxon>
        <taxon>Actinomycetota</taxon>
        <taxon>Thermoleophilia</taxon>
        <taxon>Solirubrobacterales</taxon>
        <taxon>Solirubrobacteraceae</taxon>
        <taxon>environmental samples</taxon>
    </lineage>
</organism>
<feature type="compositionally biased region" description="Basic residues" evidence="1">
    <location>
        <begin position="415"/>
        <end position="444"/>
    </location>
</feature>
<accession>A0A6J4TB99</accession>
<dbReference type="EMBL" id="CADCVS010000372">
    <property type="protein sequence ID" value="CAA9518142.1"/>
    <property type="molecule type" value="Genomic_DNA"/>
</dbReference>
<feature type="compositionally biased region" description="Basic and acidic residues" evidence="1">
    <location>
        <begin position="254"/>
        <end position="266"/>
    </location>
</feature>
<sequence>GGGTAHLHRRGPAGRRHPGVPDRGARPRPRPRALPGHGDARRLGWPRADHLRRLRARADDRGHRARAHPLRGRADHRHARDPARPGHRDLPLAGRHARHRGGRRPHGVRAVRPLDARGAPARRDRRLDGRRGDLRPPAHLDAAAAPRPHARGGGGPQRPGRRPARARLHGVAAAPGLRRRGHAAALRRGDGDRPDRRRRGRMAGRPGLPARAAGHRRPLSRGHAGGGGARLRRRRRAARLGLPRGVPRGPRARHGADPRQADRHELPPGARLGRAALDVPRARPARLPEPAARGGAGGSDPHGRPRPDRPARGNLALDARAGLLDRRADRPLVGGAARRGARGARHLPGDRRRPGGARVLQHRLLRGPDLHAAAGDDVRAARAAARHDHERAGAADAAGGGRDDPTPRRGDPRVPRRPGGRGRGRAGPRPRPPARRGGQRHRPRRTGDPAPRLDPPAGRRLRPPPPALGDGAPGAAAARPLAPRPDRRPAAPAADRQRPPPDLRRAPVERGAGRRSRAARHGGGDPGRRAAADPTRQVGVPVGARRRPLRDLRPAPRPRRPRGPHALGPRQARHGRHRGR</sequence>
<feature type="compositionally biased region" description="Basic and acidic residues" evidence="1">
    <location>
        <begin position="38"/>
        <end position="62"/>
    </location>
</feature>
<feature type="compositionally biased region" description="Basic and acidic residues" evidence="1">
    <location>
        <begin position="377"/>
        <end position="393"/>
    </location>
</feature>